<reference evidence="3 4" key="1">
    <citation type="submission" date="2017-07" db="EMBL/GenBank/DDBJ databases">
        <title>Genomes of Fischerella (Mastigocladus) sp. strains.</title>
        <authorList>
            <person name="Miller S.R."/>
        </authorList>
    </citation>
    <scope>NUCLEOTIDE SEQUENCE [LARGE SCALE GENOMIC DNA]</scope>
    <source>
        <strain evidence="3 4">CCMEE 5318</strain>
    </source>
</reference>
<dbReference type="Proteomes" id="UP000235081">
    <property type="component" value="Unassembled WGS sequence"/>
</dbReference>
<feature type="compositionally biased region" description="Pro residues" evidence="1">
    <location>
        <begin position="121"/>
        <end position="133"/>
    </location>
</feature>
<comment type="caution">
    <text evidence="3">The sequence shown here is derived from an EMBL/GenBank/DDBJ whole genome shotgun (WGS) entry which is preliminary data.</text>
</comment>
<evidence type="ECO:0000313" key="4">
    <source>
        <dbReference type="Proteomes" id="UP000235081"/>
    </source>
</evidence>
<dbReference type="AlphaFoldDB" id="A0A2N6LFN1"/>
<dbReference type="InterPro" id="IPR006805">
    <property type="entry name" value="Anth_synth_I_N"/>
</dbReference>
<dbReference type="SUPFAM" id="SSF56322">
    <property type="entry name" value="ADC synthase"/>
    <property type="match status" value="1"/>
</dbReference>
<evidence type="ECO:0000259" key="2">
    <source>
        <dbReference type="Pfam" id="PF04715"/>
    </source>
</evidence>
<dbReference type="EMBL" id="NMQE01000348">
    <property type="protein sequence ID" value="PMB22496.1"/>
    <property type="molecule type" value="Genomic_DNA"/>
</dbReference>
<evidence type="ECO:0000256" key="1">
    <source>
        <dbReference type="SAM" id="MobiDB-lite"/>
    </source>
</evidence>
<feature type="non-terminal residue" evidence="3">
    <location>
        <position position="212"/>
    </location>
</feature>
<protein>
    <submittedName>
        <fullName evidence="3">Aminodeoxychorismate synthase component I</fullName>
    </submittedName>
</protein>
<sequence length="212" mass="23720">MTQPWYWRSLPLENRTGSHIFTALFGSTRTSGIATLLESPYPTPTDNPQLARYSICAGTPRYVDGHLQMWTPTLGNVLPFLEQLLQKKVGGVRGQGGQGGENTFHTPPCGKPRIARLHTPHTPPTPPSSPPPHLPFTGGWLGWLGYDIAREIEQLPYTKSDSLPFPVAFWYEPDSFAVLDHWDQILWLAASSLDGLDELERKLEQEDDGEME</sequence>
<accession>A0A2N6LFN1</accession>
<dbReference type="Gene3D" id="3.60.120.10">
    <property type="entry name" value="Anthranilate synthase"/>
    <property type="match status" value="1"/>
</dbReference>
<feature type="domain" description="Anthranilate synthase component I N-terminal" evidence="2">
    <location>
        <begin position="22"/>
        <end position="187"/>
    </location>
</feature>
<feature type="region of interest" description="Disordered" evidence="1">
    <location>
        <begin position="91"/>
        <end position="133"/>
    </location>
</feature>
<proteinExistence type="predicted"/>
<evidence type="ECO:0000313" key="3">
    <source>
        <dbReference type="EMBL" id="PMB22496.1"/>
    </source>
</evidence>
<gene>
    <name evidence="3" type="ORF">CEN46_12200</name>
</gene>
<feature type="compositionally biased region" description="Gly residues" evidence="1">
    <location>
        <begin position="91"/>
        <end position="100"/>
    </location>
</feature>
<organism evidence="3 4">
    <name type="scientific">Fischerella thermalis CCMEE 5318</name>
    <dbReference type="NCBI Taxonomy" id="2019666"/>
    <lineage>
        <taxon>Bacteria</taxon>
        <taxon>Bacillati</taxon>
        <taxon>Cyanobacteriota</taxon>
        <taxon>Cyanophyceae</taxon>
        <taxon>Nostocales</taxon>
        <taxon>Hapalosiphonaceae</taxon>
        <taxon>Fischerella</taxon>
    </lineage>
</organism>
<name>A0A2N6LFN1_9CYAN</name>
<dbReference type="InterPro" id="IPR005801">
    <property type="entry name" value="ADC_synthase"/>
</dbReference>
<dbReference type="Pfam" id="PF04715">
    <property type="entry name" value="Anth_synt_I_N"/>
    <property type="match status" value="1"/>
</dbReference>